<organism evidence="3 4">
    <name type="scientific">Fusarium venenatum</name>
    <dbReference type="NCBI Taxonomy" id="56646"/>
    <lineage>
        <taxon>Eukaryota</taxon>
        <taxon>Fungi</taxon>
        <taxon>Dikarya</taxon>
        <taxon>Ascomycota</taxon>
        <taxon>Pezizomycotina</taxon>
        <taxon>Sordariomycetes</taxon>
        <taxon>Hypocreomycetidae</taxon>
        <taxon>Hypocreales</taxon>
        <taxon>Nectriaceae</taxon>
        <taxon>Fusarium</taxon>
    </lineage>
</organism>
<keyword evidence="4" id="KW-1185">Reference proteome</keyword>
<dbReference type="AlphaFoldDB" id="A0A2L2T3T2"/>
<accession>A0A2L2T3T2</accession>
<evidence type="ECO:0000256" key="2">
    <source>
        <dbReference type="SAM" id="MobiDB-lite"/>
    </source>
</evidence>
<sequence length="507" mass="56766">MSHTQLHNPPPTTDFLFVNIARPQDIKNRKTRKRINSHVMKPIGLTRRRHQPNKTIPITLPSPPNSEPNSSGILPVPAVTCTVTDSSPRDQNVPDQNEPSLAPVPRHCLRLIPCPVPEQKNIRSLPMSARTSKMIHFLAISQEAPVCRLMRELCFSLSFIDEGAFHLILARLEVDPETTGGQEPQEGFGSLSHYETSVESLRQKLENPCVKAHEAIIGVIVNLACYDIFTNNFERWKTHMFGIQKMIQYRGGIDTLTSQYIRVTAVWVDLIGSMTLDQIPYLAFQEGRPDGAHQVTYDATGAVPDVEKHCHANINKIIQMLSMLSSLVAGKSEIEQSKDEALLEALQATIHAVLMLPRYGNLEANNGLSEPCLRTYEIVRLAALLYLSGPATFLAGNRRFNLVIPQFRGQLSKLYGAQGLPCSVPEHLKLFVLVAGAIVGVDDERQFFVNHLSHVVSLRKLSWEYLMSELRSIAWFDVVWSTDLDRLRGDLAFDSDEATRHSCEVAL</sequence>
<evidence type="ECO:0000313" key="3">
    <source>
        <dbReference type="EMBL" id="CEI39909.1"/>
    </source>
</evidence>
<feature type="region of interest" description="Disordered" evidence="2">
    <location>
        <begin position="53"/>
        <end position="72"/>
    </location>
</feature>
<dbReference type="STRING" id="56646.A0A2L2T3T2"/>
<dbReference type="PANTHER" id="PTHR37540:SF5">
    <property type="entry name" value="TRANSCRIPTION FACTOR DOMAIN-CONTAINING PROTEIN"/>
    <property type="match status" value="1"/>
</dbReference>
<protein>
    <submittedName>
        <fullName evidence="3">Uncharacterized protein</fullName>
    </submittedName>
</protein>
<dbReference type="InterPro" id="IPR021858">
    <property type="entry name" value="Fun_TF"/>
</dbReference>
<dbReference type="KEGG" id="fvn:FVRRES_12600"/>
<dbReference type="PANTHER" id="PTHR37540">
    <property type="entry name" value="TRANSCRIPTION FACTOR (ACR-2), PUTATIVE-RELATED-RELATED"/>
    <property type="match status" value="1"/>
</dbReference>
<keyword evidence="1" id="KW-0539">Nucleus</keyword>
<dbReference type="GeneID" id="37264231"/>
<evidence type="ECO:0000313" key="4">
    <source>
        <dbReference type="Proteomes" id="UP000245910"/>
    </source>
</evidence>
<reference evidence="4" key="1">
    <citation type="submission" date="2014-10" db="EMBL/GenBank/DDBJ databases">
        <authorList>
            <person name="King R."/>
        </authorList>
    </citation>
    <scope>NUCLEOTIDE SEQUENCE [LARGE SCALE GENOMIC DNA]</scope>
    <source>
        <strain evidence="4">A3/5</strain>
    </source>
</reference>
<dbReference type="RefSeq" id="XP_025582299.1">
    <property type="nucleotide sequence ID" value="XM_025727875.2"/>
</dbReference>
<proteinExistence type="predicted"/>
<name>A0A2L2T3T2_9HYPO</name>
<dbReference type="Proteomes" id="UP000245910">
    <property type="component" value="Chromosome IIII"/>
</dbReference>
<evidence type="ECO:0000256" key="1">
    <source>
        <dbReference type="ARBA" id="ARBA00023242"/>
    </source>
</evidence>
<dbReference type="Pfam" id="PF11951">
    <property type="entry name" value="Fungal_trans_2"/>
    <property type="match status" value="1"/>
</dbReference>
<dbReference type="EMBL" id="LN649232">
    <property type="protein sequence ID" value="CEI39909.1"/>
    <property type="molecule type" value="Genomic_DNA"/>
</dbReference>